<comment type="caution">
    <text evidence="1">The sequence shown here is derived from an EMBL/GenBank/DDBJ whole genome shotgun (WGS) entry which is preliminary data.</text>
</comment>
<protein>
    <submittedName>
        <fullName evidence="1">Uncharacterized protein</fullName>
    </submittedName>
</protein>
<dbReference type="Proteomes" id="UP001497680">
    <property type="component" value="Unassembled WGS sequence"/>
</dbReference>
<dbReference type="EMBL" id="MU394378">
    <property type="protein sequence ID" value="KAI6082108.1"/>
    <property type="molecule type" value="Genomic_DNA"/>
</dbReference>
<evidence type="ECO:0000313" key="2">
    <source>
        <dbReference type="Proteomes" id="UP001497680"/>
    </source>
</evidence>
<proteinExistence type="predicted"/>
<accession>A0ACC0CNS7</accession>
<organism evidence="1 2">
    <name type="scientific">Hypoxylon rubiginosum</name>
    <dbReference type="NCBI Taxonomy" id="110542"/>
    <lineage>
        <taxon>Eukaryota</taxon>
        <taxon>Fungi</taxon>
        <taxon>Dikarya</taxon>
        <taxon>Ascomycota</taxon>
        <taxon>Pezizomycotina</taxon>
        <taxon>Sordariomycetes</taxon>
        <taxon>Xylariomycetidae</taxon>
        <taxon>Xylariales</taxon>
        <taxon>Hypoxylaceae</taxon>
        <taxon>Hypoxylon</taxon>
    </lineage>
</organism>
<name>A0ACC0CNS7_9PEZI</name>
<sequence>MDPTMMTSQMGPTPFFYYTPDPNPENRHHGHFSQKQPGFQQMQQQMFPVVPTLPSTPIYSRPNSSCSQQTMPTQVFNTVPSNATPVASPQATQRPGIFVQSQPSKLMLETELCDNDGFYYPATPPLSTSGSSMGSPCNTNDMLATPLNPMFSGLDGCEMVKPEVETIPEHLENLDWASCGSPPLTPVYLQSQSQSSKVASLNSSFSSDLLSVDSCPSLSPSPSPYARSVASEQDIDFCDPRNLTVGGVSNPTLAIEFSAPAALEEFRGDAFPKQTAAFDFNPEISHGLPSFEDISDFESEDDFVNHLVNSEASGVDIKRSRSDTCSTTLSLGHDSFLTESDFDVEDNSSSVTSLPSPSNSSDPDSHKDKKLRKSKKESKKSAPIMDVAADSESGQGQDQQQSTQNDQTEASTTTGSSEPNAGATGLPAPPNRRGRKQSLTEDPSKTFVCELCQRRFRRQEHLKRHYRSLHTGDKPFECHECGKKFSRSDNLSQHSRTHGSGAIVMNLIDGSEEGFEHMQPGEPDFANYGKVLFHIAAEVSGSSSELSADESTGDSQGKKKRKRSTE</sequence>
<reference evidence="1 2" key="1">
    <citation type="journal article" date="2022" name="New Phytol.">
        <title>Ecological generalism drives hyperdiversity of secondary metabolite gene clusters in xylarialean endophytes.</title>
        <authorList>
            <person name="Franco M.E.E."/>
            <person name="Wisecaver J.H."/>
            <person name="Arnold A.E."/>
            <person name="Ju Y.M."/>
            <person name="Slot J.C."/>
            <person name="Ahrendt S."/>
            <person name="Moore L.P."/>
            <person name="Eastman K.E."/>
            <person name="Scott K."/>
            <person name="Konkel Z."/>
            <person name="Mondo S.J."/>
            <person name="Kuo A."/>
            <person name="Hayes R.D."/>
            <person name="Haridas S."/>
            <person name="Andreopoulos B."/>
            <person name="Riley R."/>
            <person name="LaButti K."/>
            <person name="Pangilinan J."/>
            <person name="Lipzen A."/>
            <person name="Amirebrahimi M."/>
            <person name="Yan J."/>
            <person name="Adam C."/>
            <person name="Keymanesh K."/>
            <person name="Ng V."/>
            <person name="Louie K."/>
            <person name="Northen T."/>
            <person name="Drula E."/>
            <person name="Henrissat B."/>
            <person name="Hsieh H.M."/>
            <person name="Youens-Clark K."/>
            <person name="Lutzoni F."/>
            <person name="Miadlikowska J."/>
            <person name="Eastwood D.C."/>
            <person name="Hamelin R.C."/>
            <person name="Grigoriev I.V."/>
            <person name="U'Ren J.M."/>
        </authorList>
    </citation>
    <scope>NUCLEOTIDE SEQUENCE [LARGE SCALE GENOMIC DNA]</scope>
    <source>
        <strain evidence="1 2">ER1909</strain>
    </source>
</reference>
<keyword evidence="2" id="KW-1185">Reference proteome</keyword>
<evidence type="ECO:0000313" key="1">
    <source>
        <dbReference type="EMBL" id="KAI6082108.1"/>
    </source>
</evidence>
<gene>
    <name evidence="1" type="ORF">F4821DRAFT_220191</name>
</gene>